<dbReference type="PIRSF" id="PIRSF003095">
    <property type="entry name" value="Trigger_factor"/>
    <property type="match status" value="1"/>
</dbReference>
<dbReference type="GO" id="GO:0051301">
    <property type="term" value="P:cell division"/>
    <property type="evidence" value="ECO:0007669"/>
    <property type="project" value="UniProtKB-KW"/>
</dbReference>
<dbReference type="PANTHER" id="PTHR30560">
    <property type="entry name" value="TRIGGER FACTOR CHAPERONE AND PEPTIDYL-PROLYL CIS/TRANS ISOMERASE"/>
    <property type="match status" value="1"/>
</dbReference>
<proteinExistence type="inferred from homology"/>
<comment type="catalytic activity">
    <reaction evidence="1 9">
        <text>[protein]-peptidylproline (omega=180) = [protein]-peptidylproline (omega=0)</text>
        <dbReference type="Rhea" id="RHEA:16237"/>
        <dbReference type="Rhea" id="RHEA-COMP:10747"/>
        <dbReference type="Rhea" id="RHEA-COMP:10748"/>
        <dbReference type="ChEBI" id="CHEBI:83833"/>
        <dbReference type="ChEBI" id="CHEBI:83834"/>
        <dbReference type="EC" id="5.2.1.8"/>
    </reaction>
</comment>
<organism evidence="13 14">
    <name type="scientific">Pontiella desulfatans</name>
    <dbReference type="NCBI Taxonomy" id="2750659"/>
    <lineage>
        <taxon>Bacteria</taxon>
        <taxon>Pseudomonadati</taxon>
        <taxon>Kiritimatiellota</taxon>
        <taxon>Kiritimatiellia</taxon>
        <taxon>Kiritimatiellales</taxon>
        <taxon>Pontiellaceae</taxon>
        <taxon>Pontiella</taxon>
    </lineage>
</organism>
<dbReference type="Gene3D" id="1.10.3120.10">
    <property type="entry name" value="Trigger factor, C-terminal domain"/>
    <property type="match status" value="1"/>
</dbReference>
<dbReference type="HAMAP" id="MF_00303">
    <property type="entry name" value="Trigger_factor_Tig"/>
    <property type="match status" value="1"/>
</dbReference>
<evidence type="ECO:0000259" key="10">
    <source>
        <dbReference type="Pfam" id="PF00254"/>
    </source>
</evidence>
<dbReference type="PANTHER" id="PTHR30560:SF3">
    <property type="entry name" value="TRIGGER FACTOR-LIKE PROTEIN TIG, CHLOROPLASTIC"/>
    <property type="match status" value="1"/>
</dbReference>
<feature type="domain" description="Trigger factor ribosome-binding bacterial" evidence="11">
    <location>
        <begin position="1"/>
        <end position="142"/>
    </location>
</feature>
<dbReference type="GO" id="GO:0003755">
    <property type="term" value="F:peptidyl-prolyl cis-trans isomerase activity"/>
    <property type="evidence" value="ECO:0007669"/>
    <property type="project" value="UniProtKB-UniRule"/>
</dbReference>
<keyword evidence="9" id="KW-0132">Cell division</keyword>
<accession>A0A6C2U8T9</accession>
<dbReference type="GO" id="GO:0005737">
    <property type="term" value="C:cytoplasm"/>
    <property type="evidence" value="ECO:0007669"/>
    <property type="project" value="UniProtKB-SubCell"/>
</dbReference>
<evidence type="ECO:0000313" key="13">
    <source>
        <dbReference type="EMBL" id="VGO16137.1"/>
    </source>
</evidence>
<evidence type="ECO:0000256" key="1">
    <source>
        <dbReference type="ARBA" id="ARBA00000971"/>
    </source>
</evidence>
<feature type="domain" description="PPIase FKBP-type" evidence="10">
    <location>
        <begin position="158"/>
        <end position="237"/>
    </location>
</feature>
<reference evidence="13 14" key="1">
    <citation type="submission" date="2019-04" db="EMBL/GenBank/DDBJ databases">
        <authorList>
            <person name="Van Vliet M D."/>
        </authorList>
    </citation>
    <scope>NUCLEOTIDE SEQUENCE [LARGE SCALE GENOMIC DNA]</scope>
    <source>
        <strain evidence="13 14">F1</strain>
    </source>
</reference>
<keyword evidence="5 9" id="KW-0697">Rotamase</keyword>
<keyword evidence="9" id="KW-0131">Cell cycle</keyword>
<evidence type="ECO:0000259" key="11">
    <source>
        <dbReference type="Pfam" id="PF05697"/>
    </source>
</evidence>
<feature type="domain" description="Trigger factor C-terminal" evidence="12">
    <location>
        <begin position="271"/>
        <end position="426"/>
    </location>
</feature>
<dbReference type="SUPFAM" id="SSF54534">
    <property type="entry name" value="FKBP-like"/>
    <property type="match status" value="1"/>
</dbReference>
<dbReference type="InterPro" id="IPR005215">
    <property type="entry name" value="Trig_fac"/>
</dbReference>
<dbReference type="Gene3D" id="3.10.50.40">
    <property type="match status" value="1"/>
</dbReference>
<evidence type="ECO:0000256" key="8">
    <source>
        <dbReference type="ARBA" id="ARBA00029986"/>
    </source>
</evidence>
<dbReference type="AlphaFoldDB" id="A0A6C2U8T9"/>
<dbReference type="InterPro" id="IPR046357">
    <property type="entry name" value="PPIase_dom_sf"/>
</dbReference>
<dbReference type="InterPro" id="IPR008881">
    <property type="entry name" value="Trigger_fac_ribosome-bd_bac"/>
</dbReference>
<evidence type="ECO:0000256" key="4">
    <source>
        <dbReference type="ARBA" id="ARBA00016902"/>
    </source>
</evidence>
<dbReference type="EC" id="5.2.1.8" evidence="3 9"/>
<comment type="function">
    <text evidence="9">Involved in protein export. Acts as a chaperone by maintaining the newly synthesized protein in an open conformation. Functions as a peptidyl-prolyl cis-trans isomerase.</text>
</comment>
<comment type="similarity">
    <text evidence="2 9">Belongs to the FKBP-type PPIase family. Tig subfamily.</text>
</comment>
<dbReference type="Pfam" id="PF05698">
    <property type="entry name" value="Trigger_C"/>
    <property type="match status" value="1"/>
</dbReference>
<keyword evidence="14" id="KW-1185">Reference proteome</keyword>
<dbReference type="InterPro" id="IPR036611">
    <property type="entry name" value="Trigger_fac_ribosome-bd_sf"/>
</dbReference>
<evidence type="ECO:0000256" key="7">
    <source>
        <dbReference type="ARBA" id="ARBA00023235"/>
    </source>
</evidence>
<dbReference type="InterPro" id="IPR008880">
    <property type="entry name" value="Trigger_fac_C"/>
</dbReference>
<dbReference type="NCBIfam" id="TIGR00115">
    <property type="entry name" value="tig"/>
    <property type="match status" value="1"/>
</dbReference>
<comment type="subcellular location">
    <subcellularLocation>
        <location evidence="9">Cytoplasm</location>
    </subcellularLocation>
    <text evidence="9">About half TF is bound to the ribosome near the polypeptide exit tunnel while the other half is free in the cytoplasm.</text>
</comment>
<dbReference type="InterPro" id="IPR027304">
    <property type="entry name" value="Trigger_fact/SurA_dom_sf"/>
</dbReference>
<name>A0A6C2U8T9_PONDE</name>
<dbReference type="EMBL" id="CAAHFG010000003">
    <property type="protein sequence ID" value="VGO16137.1"/>
    <property type="molecule type" value="Genomic_DNA"/>
</dbReference>
<evidence type="ECO:0000256" key="3">
    <source>
        <dbReference type="ARBA" id="ARBA00013194"/>
    </source>
</evidence>
<dbReference type="Proteomes" id="UP000366872">
    <property type="component" value="Unassembled WGS sequence"/>
</dbReference>
<comment type="domain">
    <text evidence="9">Consists of 3 domains; the N-terminus binds the ribosome, the middle domain has PPIase activity, while the C-terminus has intrinsic chaperone activity on its own.</text>
</comment>
<evidence type="ECO:0000259" key="12">
    <source>
        <dbReference type="Pfam" id="PF05698"/>
    </source>
</evidence>
<evidence type="ECO:0000256" key="6">
    <source>
        <dbReference type="ARBA" id="ARBA00023186"/>
    </source>
</evidence>
<evidence type="ECO:0000313" key="14">
    <source>
        <dbReference type="Proteomes" id="UP000366872"/>
    </source>
</evidence>
<dbReference type="InterPro" id="IPR037041">
    <property type="entry name" value="Trigger_fac_C_sf"/>
</dbReference>
<dbReference type="GO" id="GO:0043022">
    <property type="term" value="F:ribosome binding"/>
    <property type="evidence" value="ECO:0007669"/>
    <property type="project" value="TreeGrafter"/>
</dbReference>
<protein>
    <recommendedName>
        <fullName evidence="4 9">Trigger factor</fullName>
        <shortName evidence="9">TF</shortName>
        <ecNumber evidence="3 9">5.2.1.8</ecNumber>
    </recommendedName>
    <alternativeName>
        <fullName evidence="8 9">PPIase</fullName>
    </alternativeName>
</protein>
<dbReference type="GO" id="GO:0044183">
    <property type="term" value="F:protein folding chaperone"/>
    <property type="evidence" value="ECO:0007669"/>
    <property type="project" value="TreeGrafter"/>
</dbReference>
<evidence type="ECO:0000256" key="2">
    <source>
        <dbReference type="ARBA" id="ARBA00005464"/>
    </source>
</evidence>
<dbReference type="GO" id="GO:0043335">
    <property type="term" value="P:protein unfolding"/>
    <property type="evidence" value="ECO:0007669"/>
    <property type="project" value="TreeGrafter"/>
</dbReference>
<evidence type="ECO:0000256" key="9">
    <source>
        <dbReference type="HAMAP-Rule" id="MF_00303"/>
    </source>
</evidence>
<dbReference type="GO" id="GO:0051083">
    <property type="term" value="P:'de novo' cotranslational protein folding"/>
    <property type="evidence" value="ECO:0007669"/>
    <property type="project" value="TreeGrafter"/>
</dbReference>
<keyword evidence="6 9" id="KW-0143">Chaperone</keyword>
<evidence type="ECO:0000256" key="5">
    <source>
        <dbReference type="ARBA" id="ARBA00023110"/>
    </source>
</evidence>
<dbReference type="Gene3D" id="3.30.70.1050">
    <property type="entry name" value="Trigger factor ribosome-binding domain"/>
    <property type="match status" value="1"/>
</dbReference>
<dbReference type="InterPro" id="IPR001179">
    <property type="entry name" value="PPIase_FKBP_dom"/>
</dbReference>
<keyword evidence="9" id="KW-0963">Cytoplasm</keyword>
<dbReference type="SUPFAM" id="SSF102735">
    <property type="entry name" value="Trigger factor ribosome-binding domain"/>
    <property type="match status" value="1"/>
</dbReference>
<dbReference type="Pfam" id="PF00254">
    <property type="entry name" value="FKBP_C"/>
    <property type="match status" value="1"/>
</dbReference>
<dbReference type="GO" id="GO:0015031">
    <property type="term" value="P:protein transport"/>
    <property type="evidence" value="ECO:0007669"/>
    <property type="project" value="UniProtKB-UniRule"/>
</dbReference>
<sequence>MNVSVKDAGTCRKTMTIEIPADKISEEKAETLKAYMKFANLPGFRKGKAPKHVVLKKYAKEIDQDLQERVLPRFYHEALQSTELKVVNVVDATEVEIKDGEPVSFEVTVDVEPEFNLPKYTDIPVKEEKIEISDAQVQEQIDGIRNQHANYEEVEGKTIEAGDMGQLTYEATTDGTPLKDAIPEAKGIGSGEGYWVSADEHAFIPGMGAALIGLNVGDKKEVEVTFPEDFMVKELAGVKTIYNIEVTAVRVRTLPEIDETFLGRLQVESEEALRANIREQLEAQAQNMALGKTHDQIVDYLIKKTKLDVPESIVQQQARNVVYDIAQQRMMMGATQEQIGAQMEEIQKEAQDRALENVKLRYIGLGIATELKFEASEVEVDEEIATMAIRQRKDAQALRREMEENDSLSSVGEQIRFNKALDYMVENAKIK</sequence>
<dbReference type="RefSeq" id="WP_136081685.1">
    <property type="nucleotide sequence ID" value="NZ_CAAHFG010000003.1"/>
</dbReference>
<dbReference type="Pfam" id="PF05697">
    <property type="entry name" value="Trigger_N"/>
    <property type="match status" value="1"/>
</dbReference>
<gene>
    <name evidence="9 13" type="primary">tig</name>
    <name evidence="13" type="ORF">PDESU_04727</name>
</gene>
<keyword evidence="7 9" id="KW-0413">Isomerase</keyword>
<dbReference type="SUPFAM" id="SSF109998">
    <property type="entry name" value="Triger factor/SurA peptide-binding domain-like"/>
    <property type="match status" value="1"/>
</dbReference>